<evidence type="ECO:0000256" key="9">
    <source>
        <dbReference type="ARBA" id="ARBA00023136"/>
    </source>
</evidence>
<evidence type="ECO:0000256" key="10">
    <source>
        <dbReference type="RuleBase" id="RU003983"/>
    </source>
</evidence>
<sequence>MHWSRDRWLVATTVVSGGAVLVGYVGFTALLLNLLGSLGAFVALLFGCLLFVFLVAGPPLTLRGVGANVVTAREEPVLVGLVSRLAQQGDVPTPAVAVVDSSEANAFTVGWRGDATVCVTTGLLDVLSRDELTAVLAHEVAHVANYDSSVMTVASLPTLVGLSTAEASVDVASKSLQAVFLGLFFGVLSAVLVVLTAPVVVLLSRAREYAADRGAVALTGDAGALASALQTLTVDDSSPPASDARDLGVVSAFCVVSPTSAPLPWLHPSTDRRIARLRELERTVETT</sequence>
<protein>
    <submittedName>
        <fullName evidence="13">Heat shock protein HtpX</fullName>
    </submittedName>
</protein>
<gene>
    <name evidence="13" type="ORF">SAMN04487950_3281</name>
</gene>
<evidence type="ECO:0000256" key="11">
    <source>
        <dbReference type="SAM" id="Phobius"/>
    </source>
</evidence>
<name>A0A1I4GIR0_9EURY</name>
<feature type="transmembrane region" description="Helical" evidence="11">
    <location>
        <begin position="7"/>
        <end position="32"/>
    </location>
</feature>
<dbReference type="STRING" id="553466.SAMN04487950_3281"/>
<organism evidence="13 14">
    <name type="scientific">Halogranum rubrum</name>
    <dbReference type="NCBI Taxonomy" id="553466"/>
    <lineage>
        <taxon>Archaea</taxon>
        <taxon>Methanobacteriati</taxon>
        <taxon>Methanobacteriota</taxon>
        <taxon>Stenosarchaea group</taxon>
        <taxon>Halobacteria</taxon>
        <taxon>Halobacteriales</taxon>
        <taxon>Haloferacaceae</taxon>
    </lineage>
</organism>
<evidence type="ECO:0000256" key="7">
    <source>
        <dbReference type="ARBA" id="ARBA00022989"/>
    </source>
</evidence>
<comment type="similarity">
    <text evidence="10">Belongs to the peptidase M48 family.</text>
</comment>
<reference evidence="14" key="1">
    <citation type="submission" date="2016-10" db="EMBL/GenBank/DDBJ databases">
        <authorList>
            <person name="Varghese N."/>
            <person name="Submissions S."/>
        </authorList>
    </citation>
    <scope>NUCLEOTIDE SEQUENCE [LARGE SCALE GENOMIC DNA]</scope>
    <source>
        <strain evidence="14">CGMCC 1.7738</strain>
    </source>
</reference>
<evidence type="ECO:0000256" key="5">
    <source>
        <dbReference type="ARBA" id="ARBA00022801"/>
    </source>
</evidence>
<dbReference type="Gene3D" id="3.30.2010.10">
    <property type="entry name" value="Metalloproteases ('zincins'), catalytic domain"/>
    <property type="match status" value="1"/>
</dbReference>
<keyword evidence="14" id="KW-1185">Reference proteome</keyword>
<feature type="domain" description="Peptidase M48" evidence="12">
    <location>
        <begin position="79"/>
        <end position="280"/>
    </location>
</feature>
<comment type="cofactor">
    <cofactor evidence="10">
        <name>Zn(2+)</name>
        <dbReference type="ChEBI" id="CHEBI:29105"/>
    </cofactor>
    <text evidence="10">Binds 1 zinc ion per subunit.</text>
</comment>
<dbReference type="GO" id="GO:0046872">
    <property type="term" value="F:metal ion binding"/>
    <property type="evidence" value="ECO:0007669"/>
    <property type="project" value="UniProtKB-KW"/>
</dbReference>
<feature type="transmembrane region" description="Helical" evidence="11">
    <location>
        <begin position="178"/>
        <end position="203"/>
    </location>
</feature>
<dbReference type="AlphaFoldDB" id="A0A1I4GIR0"/>
<dbReference type="Proteomes" id="UP000199607">
    <property type="component" value="Unassembled WGS sequence"/>
</dbReference>
<dbReference type="Pfam" id="PF01435">
    <property type="entry name" value="Peptidase_M48"/>
    <property type="match status" value="1"/>
</dbReference>
<proteinExistence type="inferred from homology"/>
<dbReference type="PANTHER" id="PTHR43221">
    <property type="entry name" value="PROTEASE HTPX"/>
    <property type="match status" value="1"/>
</dbReference>
<dbReference type="GO" id="GO:0004222">
    <property type="term" value="F:metalloendopeptidase activity"/>
    <property type="evidence" value="ECO:0007669"/>
    <property type="project" value="InterPro"/>
</dbReference>
<dbReference type="InterPro" id="IPR050083">
    <property type="entry name" value="HtpX_protease"/>
</dbReference>
<keyword evidence="2 10" id="KW-0645">Protease</keyword>
<feature type="transmembrane region" description="Helical" evidence="11">
    <location>
        <begin position="38"/>
        <end position="56"/>
    </location>
</feature>
<evidence type="ECO:0000256" key="6">
    <source>
        <dbReference type="ARBA" id="ARBA00022833"/>
    </source>
</evidence>
<evidence type="ECO:0000256" key="2">
    <source>
        <dbReference type="ARBA" id="ARBA00022670"/>
    </source>
</evidence>
<evidence type="ECO:0000256" key="8">
    <source>
        <dbReference type="ARBA" id="ARBA00023049"/>
    </source>
</evidence>
<evidence type="ECO:0000313" key="13">
    <source>
        <dbReference type="EMBL" id="SFL29006.1"/>
    </source>
</evidence>
<dbReference type="RefSeq" id="WP_089870497.1">
    <property type="nucleotide sequence ID" value="NZ_FOTC01000003.1"/>
</dbReference>
<keyword evidence="8 10" id="KW-0482">Metalloprotease</keyword>
<keyword evidence="5 10" id="KW-0378">Hydrolase</keyword>
<evidence type="ECO:0000256" key="1">
    <source>
        <dbReference type="ARBA" id="ARBA00022475"/>
    </source>
</evidence>
<dbReference type="PANTHER" id="PTHR43221:SF2">
    <property type="entry name" value="PROTEASE HTPX HOMOLOG"/>
    <property type="match status" value="1"/>
</dbReference>
<dbReference type="EMBL" id="FOTC01000003">
    <property type="protein sequence ID" value="SFL29006.1"/>
    <property type="molecule type" value="Genomic_DNA"/>
</dbReference>
<accession>A0A1I4GIR0</accession>
<keyword evidence="9 11" id="KW-0472">Membrane</keyword>
<keyword evidence="4" id="KW-0479">Metal-binding</keyword>
<evidence type="ECO:0000259" key="12">
    <source>
        <dbReference type="Pfam" id="PF01435"/>
    </source>
</evidence>
<keyword evidence="3 11" id="KW-0812">Transmembrane</keyword>
<dbReference type="GO" id="GO:0006508">
    <property type="term" value="P:proteolysis"/>
    <property type="evidence" value="ECO:0007669"/>
    <property type="project" value="UniProtKB-KW"/>
</dbReference>
<keyword evidence="6 10" id="KW-0862">Zinc</keyword>
<dbReference type="CDD" id="cd07327">
    <property type="entry name" value="M48B_HtpX_like"/>
    <property type="match status" value="1"/>
</dbReference>
<keyword evidence="13" id="KW-0346">Stress response</keyword>
<evidence type="ECO:0000313" key="14">
    <source>
        <dbReference type="Proteomes" id="UP000199607"/>
    </source>
</evidence>
<evidence type="ECO:0000256" key="4">
    <source>
        <dbReference type="ARBA" id="ARBA00022723"/>
    </source>
</evidence>
<keyword evidence="7 11" id="KW-1133">Transmembrane helix</keyword>
<keyword evidence="1" id="KW-1003">Cell membrane</keyword>
<evidence type="ECO:0000256" key="3">
    <source>
        <dbReference type="ARBA" id="ARBA00022692"/>
    </source>
</evidence>
<dbReference type="InterPro" id="IPR001915">
    <property type="entry name" value="Peptidase_M48"/>
</dbReference>